<dbReference type="AlphaFoldDB" id="A0A5B8U6Y6"/>
<dbReference type="CDD" id="cd02440">
    <property type="entry name" value="AdoMet_MTases"/>
    <property type="match status" value="1"/>
</dbReference>
<dbReference type="Gene3D" id="3.40.50.150">
    <property type="entry name" value="Vaccinia Virus protein VP39"/>
    <property type="match status" value="1"/>
</dbReference>
<name>A0A5B8U6Y6_9ACTN</name>
<sequence>MEDLVRADVDAYAAAHTTPFPGWMTALYDEAARELPLPQMLSGPVVGRLLQVLVAALAPRLVVEVGTYAGWSALAMAAALPPGGRLVTLELDDAYADFAQRHIEASPYADRVELRRGDARESLAALDGPFDLVFIDADKTGYPAYFEAALAKLAPRGIIVADNTLHDGEVLAPETESARVLAELNDRWAADERVVVTQLTVRDGITILRRAPSAD</sequence>
<dbReference type="GO" id="GO:0008171">
    <property type="term" value="F:O-methyltransferase activity"/>
    <property type="evidence" value="ECO:0007669"/>
    <property type="project" value="InterPro"/>
</dbReference>
<evidence type="ECO:0000256" key="1">
    <source>
        <dbReference type="ARBA" id="ARBA00022603"/>
    </source>
</evidence>
<keyword evidence="1 4" id="KW-0489">Methyltransferase</keyword>
<organism evidence="4 5">
    <name type="scientific">Baekduia soli</name>
    <dbReference type="NCBI Taxonomy" id="496014"/>
    <lineage>
        <taxon>Bacteria</taxon>
        <taxon>Bacillati</taxon>
        <taxon>Actinomycetota</taxon>
        <taxon>Thermoleophilia</taxon>
        <taxon>Solirubrobacterales</taxon>
        <taxon>Baekduiaceae</taxon>
        <taxon>Baekduia</taxon>
    </lineage>
</organism>
<dbReference type="InterPro" id="IPR002935">
    <property type="entry name" value="SAM_O-MeTrfase"/>
</dbReference>
<accession>A0A5B8U6Y6</accession>
<keyword evidence="2 4" id="KW-0808">Transferase</keyword>
<evidence type="ECO:0000256" key="3">
    <source>
        <dbReference type="ARBA" id="ARBA00022691"/>
    </source>
</evidence>
<dbReference type="GO" id="GO:0032259">
    <property type="term" value="P:methylation"/>
    <property type="evidence" value="ECO:0007669"/>
    <property type="project" value="UniProtKB-KW"/>
</dbReference>
<protein>
    <submittedName>
        <fullName evidence="4">O-methyltransferase</fullName>
    </submittedName>
</protein>
<dbReference type="SUPFAM" id="SSF53335">
    <property type="entry name" value="S-adenosyl-L-methionine-dependent methyltransferases"/>
    <property type="match status" value="1"/>
</dbReference>
<dbReference type="RefSeq" id="WP_146920479.1">
    <property type="nucleotide sequence ID" value="NZ_CP042430.1"/>
</dbReference>
<dbReference type="Proteomes" id="UP000321805">
    <property type="component" value="Chromosome"/>
</dbReference>
<dbReference type="PROSITE" id="PS51682">
    <property type="entry name" value="SAM_OMT_I"/>
    <property type="match status" value="1"/>
</dbReference>
<dbReference type="PANTHER" id="PTHR10509:SF14">
    <property type="entry name" value="CAFFEOYL-COA O-METHYLTRANSFERASE 3-RELATED"/>
    <property type="match status" value="1"/>
</dbReference>
<evidence type="ECO:0000256" key="2">
    <source>
        <dbReference type="ARBA" id="ARBA00022679"/>
    </source>
</evidence>
<proteinExistence type="predicted"/>
<dbReference type="InterPro" id="IPR029063">
    <property type="entry name" value="SAM-dependent_MTases_sf"/>
</dbReference>
<keyword evidence="5" id="KW-1185">Reference proteome</keyword>
<dbReference type="EMBL" id="CP042430">
    <property type="protein sequence ID" value="QEC48675.1"/>
    <property type="molecule type" value="Genomic_DNA"/>
</dbReference>
<dbReference type="KEGG" id="bsol:FSW04_14570"/>
<keyword evidence="3" id="KW-0949">S-adenosyl-L-methionine</keyword>
<dbReference type="GO" id="GO:0008757">
    <property type="term" value="F:S-adenosylmethionine-dependent methyltransferase activity"/>
    <property type="evidence" value="ECO:0007669"/>
    <property type="project" value="TreeGrafter"/>
</dbReference>
<gene>
    <name evidence="4" type="ORF">FSW04_14570</name>
</gene>
<dbReference type="InterPro" id="IPR050362">
    <property type="entry name" value="Cation-dep_OMT"/>
</dbReference>
<dbReference type="Pfam" id="PF01596">
    <property type="entry name" value="Methyltransf_3"/>
    <property type="match status" value="1"/>
</dbReference>
<evidence type="ECO:0000313" key="4">
    <source>
        <dbReference type="EMBL" id="QEC48675.1"/>
    </source>
</evidence>
<reference evidence="4 5" key="1">
    <citation type="journal article" date="2018" name="J. Microbiol.">
        <title>Baekduia soli gen. nov., sp. nov., a novel bacterium isolated from the soil of Baekdu Mountain and proposal of a novel family name, Baekduiaceae fam. nov.</title>
        <authorList>
            <person name="An D.S."/>
            <person name="Siddiqi M.Z."/>
            <person name="Kim K.H."/>
            <person name="Yu H.S."/>
            <person name="Im W.T."/>
        </authorList>
    </citation>
    <scope>NUCLEOTIDE SEQUENCE [LARGE SCALE GENOMIC DNA]</scope>
    <source>
        <strain evidence="4 5">BR7-21</strain>
    </source>
</reference>
<evidence type="ECO:0000313" key="5">
    <source>
        <dbReference type="Proteomes" id="UP000321805"/>
    </source>
</evidence>
<dbReference type="PANTHER" id="PTHR10509">
    <property type="entry name" value="O-METHYLTRANSFERASE-RELATED"/>
    <property type="match status" value="1"/>
</dbReference>
<dbReference type="OrthoDB" id="9799672at2"/>